<keyword evidence="5 9" id="KW-0547">Nucleotide-binding</keyword>
<evidence type="ECO:0000256" key="5">
    <source>
        <dbReference type="ARBA" id="ARBA00022741"/>
    </source>
</evidence>
<comment type="pathway">
    <text evidence="1">Carbohydrate acid metabolism.</text>
</comment>
<evidence type="ECO:0000256" key="8">
    <source>
        <dbReference type="ARBA" id="ARBA00048090"/>
    </source>
</evidence>
<dbReference type="RefSeq" id="WP_245207805.1">
    <property type="nucleotide sequence ID" value="NZ_LPZN01000015.1"/>
</dbReference>
<evidence type="ECO:0000256" key="6">
    <source>
        <dbReference type="ARBA" id="ARBA00022777"/>
    </source>
</evidence>
<evidence type="ECO:0000256" key="7">
    <source>
        <dbReference type="ARBA" id="ARBA00022840"/>
    </source>
</evidence>
<dbReference type="CDD" id="cd02021">
    <property type="entry name" value="GntK"/>
    <property type="match status" value="1"/>
</dbReference>
<dbReference type="Pfam" id="PF13671">
    <property type="entry name" value="AAA_33"/>
    <property type="match status" value="1"/>
</dbReference>
<dbReference type="EC" id="2.7.1.12" evidence="3 9"/>
<dbReference type="AlphaFoldDB" id="A0A379M1J0"/>
<dbReference type="PANTHER" id="PTHR43442">
    <property type="entry name" value="GLUCONOKINASE-RELATED"/>
    <property type="match status" value="1"/>
</dbReference>
<evidence type="ECO:0000256" key="1">
    <source>
        <dbReference type="ARBA" id="ARBA00004761"/>
    </source>
</evidence>
<proteinExistence type="inferred from homology"/>
<dbReference type="GO" id="GO:0005975">
    <property type="term" value="P:carbohydrate metabolic process"/>
    <property type="evidence" value="ECO:0007669"/>
    <property type="project" value="InterPro"/>
</dbReference>
<dbReference type="GO" id="GO:0005737">
    <property type="term" value="C:cytoplasm"/>
    <property type="evidence" value="ECO:0007669"/>
    <property type="project" value="TreeGrafter"/>
</dbReference>
<dbReference type="GO" id="GO:0005524">
    <property type="term" value="F:ATP binding"/>
    <property type="evidence" value="ECO:0007669"/>
    <property type="project" value="UniProtKB-KW"/>
</dbReference>
<organism evidence="10 11">
    <name type="scientific">Rhodococcus gordoniae</name>
    <dbReference type="NCBI Taxonomy" id="223392"/>
    <lineage>
        <taxon>Bacteria</taxon>
        <taxon>Bacillati</taxon>
        <taxon>Actinomycetota</taxon>
        <taxon>Actinomycetes</taxon>
        <taxon>Mycobacteriales</taxon>
        <taxon>Nocardiaceae</taxon>
        <taxon>Rhodococcus</taxon>
    </lineage>
</organism>
<evidence type="ECO:0000313" key="10">
    <source>
        <dbReference type="EMBL" id="SUE15483.1"/>
    </source>
</evidence>
<dbReference type="Gene3D" id="3.40.50.300">
    <property type="entry name" value="P-loop containing nucleotide triphosphate hydrolases"/>
    <property type="match status" value="1"/>
</dbReference>
<dbReference type="EMBL" id="UGVI01000001">
    <property type="protein sequence ID" value="SUE15483.1"/>
    <property type="molecule type" value="Genomic_DNA"/>
</dbReference>
<evidence type="ECO:0000256" key="4">
    <source>
        <dbReference type="ARBA" id="ARBA00022679"/>
    </source>
</evidence>
<comment type="similarity">
    <text evidence="2 9">Belongs to the gluconokinase GntK/GntV family.</text>
</comment>
<dbReference type="InterPro" id="IPR027417">
    <property type="entry name" value="P-loop_NTPase"/>
</dbReference>
<dbReference type="PANTHER" id="PTHR43442:SF3">
    <property type="entry name" value="GLUCONOKINASE-RELATED"/>
    <property type="match status" value="1"/>
</dbReference>
<evidence type="ECO:0000313" key="11">
    <source>
        <dbReference type="Proteomes" id="UP000254569"/>
    </source>
</evidence>
<keyword evidence="7 9" id="KW-0067">ATP-binding</keyword>
<comment type="catalytic activity">
    <reaction evidence="8 9">
        <text>D-gluconate + ATP = 6-phospho-D-gluconate + ADP + H(+)</text>
        <dbReference type="Rhea" id="RHEA:19433"/>
        <dbReference type="ChEBI" id="CHEBI:15378"/>
        <dbReference type="ChEBI" id="CHEBI:18391"/>
        <dbReference type="ChEBI" id="CHEBI:30616"/>
        <dbReference type="ChEBI" id="CHEBI:58759"/>
        <dbReference type="ChEBI" id="CHEBI:456216"/>
        <dbReference type="EC" id="2.7.1.12"/>
    </reaction>
</comment>
<dbReference type="SUPFAM" id="SSF52540">
    <property type="entry name" value="P-loop containing nucleoside triphosphate hydrolases"/>
    <property type="match status" value="1"/>
</dbReference>
<reference evidence="10 11" key="1">
    <citation type="submission" date="2018-06" db="EMBL/GenBank/DDBJ databases">
        <authorList>
            <consortium name="Pathogen Informatics"/>
            <person name="Doyle S."/>
        </authorList>
    </citation>
    <scope>NUCLEOTIDE SEQUENCE [LARGE SCALE GENOMIC DNA]</scope>
    <source>
        <strain evidence="10 11">NCTC13296</strain>
    </source>
</reference>
<evidence type="ECO:0000256" key="3">
    <source>
        <dbReference type="ARBA" id="ARBA00012054"/>
    </source>
</evidence>
<dbReference type="GO" id="GO:0046316">
    <property type="term" value="F:gluconokinase activity"/>
    <property type="evidence" value="ECO:0007669"/>
    <property type="project" value="UniProtKB-EC"/>
</dbReference>
<protein>
    <recommendedName>
        <fullName evidence="3 9">Gluconokinase</fullName>
        <ecNumber evidence="3 9">2.7.1.12</ecNumber>
    </recommendedName>
</protein>
<evidence type="ECO:0000256" key="9">
    <source>
        <dbReference type="RuleBase" id="RU363066"/>
    </source>
</evidence>
<dbReference type="Proteomes" id="UP000254569">
    <property type="component" value="Unassembled WGS sequence"/>
</dbReference>
<dbReference type="InterPro" id="IPR006001">
    <property type="entry name" value="Therm_gnt_kin"/>
</dbReference>
<keyword evidence="4 9" id="KW-0808">Transferase</keyword>
<keyword evidence="11" id="KW-1185">Reference proteome</keyword>
<name>A0A379M1J0_9NOCA</name>
<sequence length="189" mass="20394">MAVVVMGVSGCGKTTFARKLADGIGGVFIDADDYHSASSIEKMRAGRALDDEDREPWLRAVAAAAAASTGTPVVACSALKRSYRDILCSGTPSVFLHLDVPVDVVRSRIRERGGHFFSERLVASQFETLEPLGADEDGVALDGTLPLPELVDTACSYLVDRSELWGAKPRDIESLESRVHDGRHHSGRR</sequence>
<keyword evidence="6 9" id="KW-0418">Kinase</keyword>
<accession>A0A379M1J0</accession>
<gene>
    <name evidence="10" type="primary">gntK</name>
    <name evidence="10" type="ORF">NCTC13296_02346</name>
</gene>
<evidence type="ECO:0000256" key="2">
    <source>
        <dbReference type="ARBA" id="ARBA00008420"/>
    </source>
</evidence>
<dbReference type="NCBIfam" id="TIGR01313">
    <property type="entry name" value="therm_gnt_kin"/>
    <property type="match status" value="1"/>
</dbReference>